<proteinExistence type="inferred from homology"/>
<dbReference type="PANTHER" id="PTHR30183">
    <property type="entry name" value="MOLYBDENUM TRANSPORT SYSTEM PERMEASE PROTEIN MODB"/>
    <property type="match status" value="1"/>
</dbReference>
<evidence type="ECO:0000256" key="4">
    <source>
        <dbReference type="ARBA" id="ARBA00022475"/>
    </source>
</evidence>
<dbReference type="EMBL" id="AE016879">
    <property type="protein sequence ID" value="AAP24250.2"/>
    <property type="molecule type" value="Genomic_DNA"/>
</dbReference>
<dbReference type="FunFam" id="1.10.3720.10:FF:000050">
    <property type="entry name" value="Molybdenum transport system permease"/>
    <property type="match status" value="1"/>
</dbReference>
<dbReference type="Proteomes" id="UP000000427">
    <property type="component" value="Chromosome"/>
</dbReference>
<dbReference type="PROSITE" id="PS50928">
    <property type="entry name" value="ABC_TM1"/>
    <property type="match status" value="1"/>
</dbReference>
<dbReference type="Gene3D" id="1.10.3720.10">
    <property type="entry name" value="MetI-like"/>
    <property type="match status" value="1"/>
</dbReference>
<dbReference type="KEGG" id="ban:BA_0202"/>
<evidence type="ECO:0000256" key="5">
    <source>
        <dbReference type="ARBA" id="ARBA00022505"/>
    </source>
</evidence>
<dbReference type="Pfam" id="PF00528">
    <property type="entry name" value="BPD_transp_1"/>
    <property type="match status" value="1"/>
</dbReference>
<reference evidence="11 12" key="1">
    <citation type="journal article" date="2003" name="Nature">
        <title>The genome sequence of Bacillus anthracis Ames and comparison to closely related bacteria.</title>
        <authorList>
            <person name="Read T.D."/>
            <person name="Peterson S.N."/>
            <person name="Tourasse N."/>
            <person name="Baillie L.W."/>
            <person name="Paulsen I.T."/>
            <person name="Nelson K.E."/>
            <person name="Tettelin H."/>
            <person name="Fouts D.E."/>
            <person name="Eisen J.A."/>
            <person name="Gill S.R."/>
            <person name="Holtzapple E.K."/>
            <person name="Okstad O.A."/>
            <person name="Helgason E."/>
            <person name="Rilstone J."/>
            <person name="Wu M."/>
            <person name="Kolonay J.F."/>
            <person name="Beanan M.J."/>
            <person name="Dodson R.J."/>
            <person name="Brinkac L.M."/>
            <person name="Gwinn M."/>
            <person name="DeBoy R.T."/>
            <person name="Madpu R."/>
            <person name="Daugherty S.C."/>
            <person name="Durkin A.S."/>
            <person name="Haft D.H."/>
            <person name="Nelson W.C."/>
            <person name="Peterson J.D."/>
            <person name="Pop M."/>
            <person name="Khouri H.M."/>
            <person name="Radune D."/>
            <person name="Benton J.L."/>
            <person name="Mahamoud Y."/>
            <person name="Jiang L."/>
            <person name="Hance I.R."/>
            <person name="Weidman J.F."/>
            <person name="Berry K.J."/>
            <person name="Plaut R.D."/>
            <person name="Wolf A.M."/>
            <person name="Watkins K.L."/>
            <person name="Nierman W.C."/>
            <person name="Hazen A."/>
            <person name="Cline R."/>
            <person name="Redmond C."/>
            <person name="Thwaite J.E."/>
            <person name="White O."/>
            <person name="Salzberg S.L."/>
            <person name="Thomason B."/>
            <person name="Friedlander A.M."/>
            <person name="Koehler T.M."/>
            <person name="Hanna P.C."/>
            <person name="Kolsto A.B."/>
            <person name="Fraser C.M."/>
        </authorList>
    </citation>
    <scope>NUCLEOTIDE SEQUENCE [LARGE SCALE GENOMIC DNA]</scope>
    <source>
        <strain evidence="12">Ames / isolate Porton</strain>
    </source>
</reference>
<evidence type="ECO:0000313" key="11">
    <source>
        <dbReference type="EMBL" id="AAP24250.2"/>
    </source>
</evidence>
<keyword evidence="8 9" id="KW-0472">Membrane</keyword>
<keyword evidence="5 10" id="KW-0500">Molybdenum</keyword>
<evidence type="ECO:0000256" key="3">
    <source>
        <dbReference type="ARBA" id="ARBA00022448"/>
    </source>
</evidence>
<keyword evidence="6 9" id="KW-0812">Transmembrane</keyword>
<dbReference type="OrthoDB" id="9795403at2"/>
<dbReference type="NCBIfam" id="TIGR02141">
    <property type="entry name" value="modB_ABC"/>
    <property type="match status" value="1"/>
</dbReference>
<keyword evidence="7 9" id="KW-1133">Transmembrane helix</keyword>
<gene>
    <name evidence="11" type="primary">modB</name>
    <name evidence="11" type="ordered locus">BA_0202</name>
</gene>
<feature type="transmembrane region" description="Helical" evidence="9">
    <location>
        <begin position="6"/>
        <end position="32"/>
    </location>
</feature>
<dbReference type="AlphaFoldDB" id="A0A6L7HBF2"/>
<dbReference type="OMA" id="MYSFIET"/>
<feature type="transmembrane region" description="Helical" evidence="9">
    <location>
        <begin position="135"/>
        <end position="157"/>
    </location>
</feature>
<evidence type="ECO:0000313" key="12">
    <source>
        <dbReference type="Proteomes" id="UP000000427"/>
    </source>
</evidence>
<evidence type="ECO:0000256" key="2">
    <source>
        <dbReference type="ARBA" id="ARBA00007069"/>
    </source>
</evidence>
<feature type="transmembrane region" description="Helical" evidence="9">
    <location>
        <begin position="82"/>
        <end position="107"/>
    </location>
</feature>
<feature type="transmembrane region" description="Helical" evidence="9">
    <location>
        <begin position="195"/>
        <end position="217"/>
    </location>
</feature>
<dbReference type="SUPFAM" id="SSF161098">
    <property type="entry name" value="MetI-like"/>
    <property type="match status" value="1"/>
</dbReference>
<accession>A0A6L7HBF2</accession>
<evidence type="ECO:0000256" key="6">
    <source>
        <dbReference type="ARBA" id="ARBA00022692"/>
    </source>
</evidence>
<dbReference type="InterPro" id="IPR035906">
    <property type="entry name" value="MetI-like_sf"/>
</dbReference>
<evidence type="ECO:0000256" key="1">
    <source>
        <dbReference type="ARBA" id="ARBA00004651"/>
    </source>
</evidence>
<keyword evidence="4 10" id="KW-1003">Cell membrane</keyword>
<dbReference type="PANTHER" id="PTHR30183:SF3">
    <property type="entry name" value="MOLYBDENUM TRANSPORT SYSTEM PERMEASE PROTEIN MODB"/>
    <property type="match status" value="1"/>
</dbReference>
<comment type="function">
    <text evidence="10">Part of the binding-protein-dependent transport system for molybdenum; probably responsible for the translocation of the substrate across the membrane.</text>
</comment>
<feature type="transmembrane region" description="Helical" evidence="9">
    <location>
        <begin position="44"/>
        <end position="70"/>
    </location>
</feature>
<dbReference type="InterPro" id="IPR000515">
    <property type="entry name" value="MetI-like"/>
</dbReference>
<dbReference type="CDD" id="cd06261">
    <property type="entry name" value="TM_PBP2"/>
    <property type="match status" value="1"/>
</dbReference>
<dbReference type="GO" id="GO:0005886">
    <property type="term" value="C:plasma membrane"/>
    <property type="evidence" value="ECO:0007669"/>
    <property type="project" value="UniProtKB-SubCell"/>
</dbReference>
<organism evidence="11 12">
    <name type="scientific">Bacillus anthracis</name>
    <name type="common">anthrax bacterium</name>
    <dbReference type="NCBI Taxonomy" id="1392"/>
    <lineage>
        <taxon>Bacteria</taxon>
        <taxon>Bacillati</taxon>
        <taxon>Bacillota</taxon>
        <taxon>Bacilli</taxon>
        <taxon>Bacillales</taxon>
        <taxon>Bacillaceae</taxon>
        <taxon>Bacillus</taxon>
        <taxon>Bacillus cereus group</taxon>
    </lineage>
</organism>
<name>A0A6L7HBF2_BACAN</name>
<evidence type="ECO:0000256" key="7">
    <source>
        <dbReference type="ARBA" id="ARBA00022989"/>
    </source>
</evidence>
<dbReference type="InterPro" id="IPR011867">
    <property type="entry name" value="ModB_ABC"/>
</dbReference>
<comment type="subcellular location">
    <subcellularLocation>
        <location evidence="1 9">Cell membrane</location>
        <topology evidence="1 9">Multi-pass membrane protein</topology>
    </subcellularLocation>
</comment>
<evidence type="ECO:0000256" key="10">
    <source>
        <dbReference type="RuleBase" id="RU365097"/>
    </source>
</evidence>
<sequence>MSFDIILSPIFLSLRVAACATIIVTILGTIIGRALARSSWRYKVILETIFLLPMVLPPTVIGFFLIIIFGNNSPIGMWIESIFQQSIMFTSTAAIIASTVVAFPLMYQSAKTGFSIANVQIEESARDLGASEYQVFLHVTLPLAFPALLSGMILSFVRALGEFGATLMFAGNIPGKTQTIPTAIYMAIDASNMQLAWTLVVITISMSLLFLLCIQLINKRITNSSGSFF</sequence>
<comment type="similarity">
    <text evidence="2 10">Belongs to the binding-protein-dependent transport system permease family. CysTW subfamily.</text>
</comment>
<protein>
    <recommendedName>
        <fullName evidence="10">Molybdenum transport system permease</fullName>
    </recommendedName>
</protein>
<evidence type="ECO:0000256" key="8">
    <source>
        <dbReference type="ARBA" id="ARBA00023136"/>
    </source>
</evidence>
<keyword evidence="3 9" id="KW-0813">Transport</keyword>
<dbReference type="GO" id="GO:0015098">
    <property type="term" value="F:molybdate ion transmembrane transporter activity"/>
    <property type="evidence" value="ECO:0007669"/>
    <property type="project" value="UniProtKB-UniRule"/>
</dbReference>
<dbReference type="GeneID" id="45020253"/>
<dbReference type="RefSeq" id="WP_003158765.1">
    <property type="nucleotide sequence ID" value="NZ_AP014833.1"/>
</dbReference>
<evidence type="ECO:0000256" key="9">
    <source>
        <dbReference type="RuleBase" id="RU363032"/>
    </source>
</evidence>